<accession>A0A914VXI9</accession>
<name>A0A914VXI9_9BILA</name>
<evidence type="ECO:0000313" key="2">
    <source>
        <dbReference type="Proteomes" id="UP000887566"/>
    </source>
</evidence>
<evidence type="ECO:0000256" key="1">
    <source>
        <dbReference type="SAM" id="MobiDB-lite"/>
    </source>
</evidence>
<reference evidence="3" key="1">
    <citation type="submission" date="2022-11" db="UniProtKB">
        <authorList>
            <consortium name="WormBaseParasite"/>
        </authorList>
    </citation>
    <scope>IDENTIFICATION</scope>
</reference>
<dbReference type="AlphaFoldDB" id="A0A914VXI9"/>
<dbReference type="WBParaSite" id="PSAMB.scaffold268size60025.g4179.t1">
    <property type="protein sequence ID" value="PSAMB.scaffold268size60025.g4179.t1"/>
    <property type="gene ID" value="PSAMB.scaffold268size60025.g4179"/>
</dbReference>
<feature type="region of interest" description="Disordered" evidence="1">
    <location>
        <begin position="94"/>
        <end position="136"/>
    </location>
</feature>
<dbReference type="Proteomes" id="UP000887566">
    <property type="component" value="Unplaced"/>
</dbReference>
<organism evidence="2 3">
    <name type="scientific">Plectus sambesii</name>
    <dbReference type="NCBI Taxonomy" id="2011161"/>
    <lineage>
        <taxon>Eukaryota</taxon>
        <taxon>Metazoa</taxon>
        <taxon>Ecdysozoa</taxon>
        <taxon>Nematoda</taxon>
        <taxon>Chromadorea</taxon>
        <taxon>Plectida</taxon>
        <taxon>Plectina</taxon>
        <taxon>Plectoidea</taxon>
        <taxon>Plectidae</taxon>
        <taxon>Plectus</taxon>
    </lineage>
</organism>
<keyword evidence="2" id="KW-1185">Reference proteome</keyword>
<protein>
    <submittedName>
        <fullName evidence="3">Uncharacterized protein</fullName>
    </submittedName>
</protein>
<feature type="region of interest" description="Disordered" evidence="1">
    <location>
        <begin position="15"/>
        <end position="34"/>
    </location>
</feature>
<evidence type="ECO:0000313" key="3">
    <source>
        <dbReference type="WBParaSite" id="PSAMB.scaffold268size60025.g4179.t1"/>
    </source>
</evidence>
<sequence>MSKPSSYESWYKFRDSVTEERDRQRKGKAQGIESASRRLRFENIVVRNLIMFHQSFDDNDDLLPTISSLSPKTAQQKKRPAYMEVIVSPVKQTDDPFRLSSSSSEEDATAGNTNIRSKTLKRKVNKKAPKLPMTDCQQPSLSAVKASWISRKRPLSVSPYSPTTSLAVSNAIQLPLQKRACDEIFDSLSKDCNGIEEHTSSSTEESESEGDAGLRRFIEDLFDSATSSSSSDEEVVSDDFNKCNLFNV</sequence>
<proteinExistence type="predicted"/>
<feature type="compositionally biased region" description="Basic residues" evidence="1">
    <location>
        <begin position="118"/>
        <end position="129"/>
    </location>
</feature>